<keyword evidence="4" id="KW-1185">Reference proteome</keyword>
<dbReference type="GO" id="GO:0000271">
    <property type="term" value="P:polysaccharide biosynthetic process"/>
    <property type="evidence" value="ECO:0007669"/>
    <property type="project" value="TreeGrafter"/>
</dbReference>
<keyword evidence="2" id="KW-0663">Pyridoxal phosphate</keyword>
<dbReference type="InterPro" id="IPR015421">
    <property type="entry name" value="PyrdxlP-dep_Trfase_major"/>
</dbReference>
<dbReference type="GO" id="GO:0030170">
    <property type="term" value="F:pyridoxal phosphate binding"/>
    <property type="evidence" value="ECO:0007669"/>
    <property type="project" value="TreeGrafter"/>
</dbReference>
<comment type="similarity">
    <text evidence="1 2">Belongs to the DegT/DnrJ/EryC1 family.</text>
</comment>
<dbReference type="InterPro" id="IPR015422">
    <property type="entry name" value="PyrdxlP-dep_Trfase_small"/>
</dbReference>
<dbReference type="Gene3D" id="3.90.1150.10">
    <property type="entry name" value="Aspartate Aminotransferase, domain 1"/>
    <property type="match status" value="1"/>
</dbReference>
<dbReference type="eggNOG" id="COG0399">
    <property type="taxonomic scope" value="Bacteria"/>
</dbReference>
<dbReference type="Pfam" id="PF01041">
    <property type="entry name" value="DegT_DnrJ_EryC1"/>
    <property type="match status" value="1"/>
</dbReference>
<gene>
    <name evidence="3" type="ORF">BF9343_0699</name>
</gene>
<dbReference type="EMBL" id="CR626927">
    <property type="protein sequence ID" value="CAH06480.1"/>
    <property type="molecule type" value="Genomic_DNA"/>
</dbReference>
<dbReference type="PANTHER" id="PTHR30244:SF34">
    <property type="entry name" value="DTDP-4-AMINO-4,6-DIDEOXYGALACTOSE TRANSAMINASE"/>
    <property type="match status" value="1"/>
</dbReference>
<dbReference type="PIRSF" id="PIRSF000390">
    <property type="entry name" value="PLP_StrS"/>
    <property type="match status" value="1"/>
</dbReference>
<name>Q5LHA4_BACFN</name>
<dbReference type="PaxDb" id="272559-BF9343_0699"/>
<dbReference type="GeneID" id="60366682"/>
<evidence type="ECO:0000256" key="2">
    <source>
        <dbReference type="RuleBase" id="RU004508"/>
    </source>
</evidence>
<dbReference type="InterPro" id="IPR000653">
    <property type="entry name" value="DegT/StrS_aminotransferase"/>
</dbReference>
<dbReference type="AlphaFoldDB" id="Q5LHA4"/>
<proteinExistence type="inferred from homology"/>
<dbReference type="BioCyc" id="BFRA272559:G1GHZ-767-MONOMER"/>
<evidence type="ECO:0000313" key="3">
    <source>
        <dbReference type="EMBL" id="CAH06480.1"/>
    </source>
</evidence>
<evidence type="ECO:0000313" key="4">
    <source>
        <dbReference type="Proteomes" id="UP000006731"/>
    </source>
</evidence>
<evidence type="ECO:0000256" key="1">
    <source>
        <dbReference type="ARBA" id="ARBA00037999"/>
    </source>
</evidence>
<dbReference type="Gene3D" id="3.40.640.10">
    <property type="entry name" value="Type I PLP-dependent aspartate aminotransferase-like (Major domain)"/>
    <property type="match status" value="1"/>
</dbReference>
<accession>A0A380YUS3</accession>
<dbReference type="InterPro" id="IPR015424">
    <property type="entry name" value="PyrdxlP-dep_Trfase"/>
</dbReference>
<dbReference type="PANTHER" id="PTHR30244">
    <property type="entry name" value="TRANSAMINASE"/>
    <property type="match status" value="1"/>
</dbReference>
<dbReference type="CDD" id="cd00616">
    <property type="entry name" value="AHBA_syn"/>
    <property type="match status" value="1"/>
</dbReference>
<keyword evidence="3" id="KW-0808">Transferase</keyword>
<keyword evidence="3" id="KW-0032">Aminotransferase</keyword>
<protein>
    <submittedName>
        <fullName evidence="3">DegT/DnrJ/EryC1/StrS aminotransferase family O-antigen related protein</fullName>
    </submittedName>
</protein>
<sequence>MEYQIPLFQLNFNEDEIQAVADTIRSKWISTGPKCEELENLFIEMMNVKYAVSLSNCTDALHLACLTSGIQPGDEVLCPSLTFAASVNCIRYVGATPVFCDIVGPNHINIDPEDIKRKITSKTKAIIVVHMAGFPAKMDEIMSIAKEYDLKVIEDACHGPLSEYKGKKLGTIGDVATFSFFSNKNISTGEGGMLITNNEKIASKARLLRSHGMTTMSYQRAKGHATAYDIIDLGYNFRMDDIRASIGCVQMRKLQADLEKRVRVRSKYIEELSKIGGLIVPFADNTEFVSNYIMPVVLVNSTKDKRDKIRNRIHASGIQTSNHYPAIHKFSIYKDYGAVLPQTEYVADNEITLPMYADLTDEQIEFVTHTVDVAING</sequence>
<dbReference type="HOGENOM" id="CLU_033332_0_3_10"/>
<dbReference type="RefSeq" id="WP_010992163.1">
    <property type="nucleotide sequence ID" value="NC_003228.3"/>
</dbReference>
<dbReference type="KEGG" id="bfs:BF9343_0699"/>
<reference evidence="3 4" key="1">
    <citation type="journal article" date="2005" name="Science">
        <title>Extensive DNA inversions in the B. fragilis genome control variable gene expression.</title>
        <authorList>
            <person name="Cerdeno-Tarraga A.M."/>
            <person name="Patrick S."/>
            <person name="Crosmann L."/>
            <person name="Blakely G."/>
            <person name="Abratt V."/>
            <person name="Lennard N."/>
            <person name="Duerden B."/>
            <person name="Poxton I."/>
            <person name="Harris B."/>
            <person name="Quail M.A."/>
            <person name="Barron A."/>
            <person name="Clarck L."/>
            <person name="Corton C."/>
            <person name="Doggett J."/>
            <person name="Holden M.T.G."/>
            <person name="Larke N."/>
            <person name="Line A."/>
            <person name="Lord A."/>
            <person name="Norbertczak H."/>
            <person name="Ormond D."/>
            <person name="Price C."/>
            <person name="Rabbinowitsch E."/>
            <person name="Woodward J."/>
            <person name="Barrel B.G."/>
            <person name="Parkhill J."/>
        </authorList>
    </citation>
    <scope>NUCLEOTIDE SEQUENCE [LARGE SCALE GENOMIC DNA]</scope>
    <source>
        <strain evidence="4">ATCC 25285 / DSM 2151 / CCUG 4856 / JCM 11019 / LMG 10263 / NCTC 9343 / Onslow / VPI 2553 / EN-2</strain>
    </source>
</reference>
<dbReference type="GO" id="GO:0008483">
    <property type="term" value="F:transaminase activity"/>
    <property type="evidence" value="ECO:0007669"/>
    <property type="project" value="UniProtKB-KW"/>
</dbReference>
<accession>Q5LHA4</accession>
<dbReference type="Proteomes" id="UP000006731">
    <property type="component" value="Chromosome"/>
</dbReference>
<organism evidence="3 4">
    <name type="scientific">Bacteroides fragilis (strain ATCC 25285 / DSM 2151 / CCUG 4856 / JCM 11019 / LMG 10263 / NCTC 9343 / Onslow / VPI 2553 / EN-2)</name>
    <dbReference type="NCBI Taxonomy" id="272559"/>
    <lineage>
        <taxon>Bacteria</taxon>
        <taxon>Pseudomonadati</taxon>
        <taxon>Bacteroidota</taxon>
        <taxon>Bacteroidia</taxon>
        <taxon>Bacteroidales</taxon>
        <taxon>Bacteroidaceae</taxon>
        <taxon>Bacteroides</taxon>
    </lineage>
</organism>
<dbReference type="SUPFAM" id="SSF53383">
    <property type="entry name" value="PLP-dependent transferases"/>
    <property type="match status" value="1"/>
</dbReference>